<keyword evidence="1" id="KW-0255">Endonuclease</keyword>
<dbReference type="AlphaFoldDB" id="A0A809RJX4"/>
<dbReference type="Proteomes" id="UP000662873">
    <property type="component" value="Chromosome"/>
</dbReference>
<dbReference type="GO" id="GO:0009036">
    <property type="term" value="F:type II site-specific deoxyribonuclease activity"/>
    <property type="evidence" value="ECO:0007669"/>
    <property type="project" value="InterPro"/>
</dbReference>
<dbReference type="Gene3D" id="3.40.91.20">
    <property type="match status" value="1"/>
</dbReference>
<evidence type="ECO:0000313" key="2">
    <source>
        <dbReference type="Proteomes" id="UP000662873"/>
    </source>
</evidence>
<reference evidence="1" key="1">
    <citation type="journal article" name="DNA Res.">
        <title>The physiological potential of anammox bacteria as revealed by their core genome structure.</title>
        <authorList>
            <person name="Okubo T."/>
            <person name="Toyoda A."/>
            <person name="Fukuhara K."/>
            <person name="Uchiyama I."/>
            <person name="Harigaya Y."/>
            <person name="Kuroiwa M."/>
            <person name="Suzuki T."/>
            <person name="Murakami Y."/>
            <person name="Suwa Y."/>
            <person name="Takami H."/>
        </authorList>
    </citation>
    <scope>NUCLEOTIDE SEQUENCE</scope>
    <source>
        <strain evidence="1">317325-2</strain>
    </source>
</reference>
<dbReference type="InterPro" id="IPR015278">
    <property type="entry name" value="BglII-like"/>
</dbReference>
<keyword evidence="1" id="KW-0378">Hydrolase</keyword>
<sequence>MKVVYTYSHLGGEEILSVRKPEVLSDIQAVIGEVKARRLKISNEKTKKGRELFSPKDMNRQFREAFRKRDFAELVDRYVLTIPDWNVRIAGAYKQVDFVRDRVLTEVQFGKYAFMFYDVAKFQYFYNEQKCDVGVEIVPCHALQQHMSSGVSYGEHLVYDIERLKRHFPAVPVMVILIDAD</sequence>
<dbReference type="GO" id="GO:0009307">
    <property type="term" value="P:DNA restriction-modification system"/>
    <property type="evidence" value="ECO:0007669"/>
    <property type="project" value="InterPro"/>
</dbReference>
<evidence type="ECO:0000313" key="1">
    <source>
        <dbReference type="EMBL" id="BBO24825.1"/>
    </source>
</evidence>
<accession>A0A809RJX4</accession>
<dbReference type="EMBL" id="AP021858">
    <property type="protein sequence ID" value="BBO24825.1"/>
    <property type="molecule type" value="Genomic_DNA"/>
</dbReference>
<dbReference type="CDD" id="cd22317">
    <property type="entry name" value="BstYI-like"/>
    <property type="match status" value="1"/>
</dbReference>
<dbReference type="InterPro" id="IPR011335">
    <property type="entry name" value="Restrct_endonuc-II-like"/>
</dbReference>
<keyword evidence="1" id="KW-0540">Nuclease</keyword>
<gene>
    <name evidence="1" type="ORF">NPRO_24200</name>
</gene>
<name>A0A809RJX4_9BACT</name>
<protein>
    <submittedName>
        <fullName evidence="1">Restriction endonuclease BglII</fullName>
    </submittedName>
</protein>
<dbReference type="GO" id="GO:0003677">
    <property type="term" value="F:DNA binding"/>
    <property type="evidence" value="ECO:0007669"/>
    <property type="project" value="InterPro"/>
</dbReference>
<dbReference type="SUPFAM" id="SSF52980">
    <property type="entry name" value="Restriction endonuclease-like"/>
    <property type="match status" value="1"/>
</dbReference>
<dbReference type="InterPro" id="IPR011338">
    <property type="entry name" value="BamHI/BglII/BstY"/>
</dbReference>
<dbReference type="Pfam" id="PF09195">
    <property type="entry name" value="Endonuc-BglII"/>
    <property type="match status" value="1"/>
</dbReference>
<dbReference type="KEGG" id="npy:NPRO_24200"/>
<proteinExistence type="predicted"/>
<organism evidence="1 2">
    <name type="scientific">Candidatus Nitrosymbiomonas proteolyticus</name>
    <dbReference type="NCBI Taxonomy" id="2608984"/>
    <lineage>
        <taxon>Bacteria</taxon>
        <taxon>Bacillati</taxon>
        <taxon>Armatimonadota</taxon>
        <taxon>Armatimonadota incertae sedis</taxon>
        <taxon>Candidatus Nitrosymbiomonas</taxon>
    </lineage>
</organism>
<dbReference type="GO" id="GO:0000287">
    <property type="term" value="F:magnesium ion binding"/>
    <property type="evidence" value="ECO:0007669"/>
    <property type="project" value="InterPro"/>
</dbReference>